<evidence type="ECO:0000313" key="2">
    <source>
        <dbReference type="Proteomes" id="UP000266152"/>
    </source>
</evidence>
<reference evidence="1 2" key="1">
    <citation type="journal article" date="2018" name="PLoS Pathog.">
        <title>Evolution of structural diversity of trichothecenes, a family of toxins produced by plant pathogenic and entomopathogenic fungi.</title>
        <authorList>
            <person name="Proctor R.H."/>
            <person name="McCormick S.P."/>
            <person name="Kim H.S."/>
            <person name="Cardoza R.E."/>
            <person name="Stanley A.M."/>
            <person name="Lindo L."/>
            <person name="Kelly A."/>
            <person name="Brown D.W."/>
            <person name="Lee T."/>
            <person name="Vaughan M.M."/>
            <person name="Alexander N.J."/>
            <person name="Busman M."/>
            <person name="Gutierrez S."/>
        </authorList>
    </citation>
    <scope>NUCLEOTIDE SEQUENCE [LARGE SCALE GENOMIC DNA]</scope>
    <source>
        <strain evidence="1 2">NRRL 3299</strain>
    </source>
</reference>
<accession>A0A395R6Q8</accession>
<keyword evidence="2" id="KW-1185">Reference proteome</keyword>
<dbReference type="AlphaFoldDB" id="A0A395R6Q8"/>
<proteinExistence type="predicted"/>
<gene>
    <name evidence="1" type="ORF">FSPOR_11985</name>
</gene>
<protein>
    <submittedName>
        <fullName evidence="1">ATP synthase subunit alpha</fullName>
    </submittedName>
</protein>
<dbReference type="EMBL" id="PXOF01000372">
    <property type="protein sequence ID" value="RGP55808.1"/>
    <property type="molecule type" value="Genomic_DNA"/>
</dbReference>
<dbReference type="Proteomes" id="UP000266152">
    <property type="component" value="Unassembled WGS sequence"/>
</dbReference>
<dbReference type="STRING" id="5514.A0A395R6Q8"/>
<name>A0A395R6Q8_FUSSP</name>
<evidence type="ECO:0000313" key="1">
    <source>
        <dbReference type="EMBL" id="RGP55808.1"/>
    </source>
</evidence>
<comment type="caution">
    <text evidence="1">The sequence shown here is derived from an EMBL/GenBank/DDBJ whole genome shotgun (WGS) entry which is preliminary data.</text>
</comment>
<organism evidence="1 2">
    <name type="scientific">Fusarium sporotrichioides</name>
    <dbReference type="NCBI Taxonomy" id="5514"/>
    <lineage>
        <taxon>Eukaryota</taxon>
        <taxon>Fungi</taxon>
        <taxon>Dikarya</taxon>
        <taxon>Ascomycota</taxon>
        <taxon>Pezizomycotina</taxon>
        <taxon>Sordariomycetes</taxon>
        <taxon>Hypocreomycetidae</taxon>
        <taxon>Hypocreales</taxon>
        <taxon>Nectriaceae</taxon>
        <taxon>Fusarium</taxon>
    </lineage>
</organism>
<sequence length="273" mass="31041">MDAIVAQLQTFSQQHQRDPSQVPWEAKALMESSTGKVIITTSTPKPAITGESRPIEALFQRWIRHATLDEEIEVVRKTGSVERQTKSTKTWRAVKDRLLNGRPNGENWNFLDLYDRLPQSTPSFVAGPKCQLLADICYASKQRAISRLELTFMLLSCEGCHTPFHVDAVGFGTTHFVFRLDDHLRGQTLATGGSILLWHGIMHWLALLKNQNMNNDIWSDVKRLTKNYVKPMKKIFDACIQDGNVGDIGVMEEALRIQHVLTNWNTFKPDQVI</sequence>